<dbReference type="Pfam" id="PF13475">
    <property type="entry name" value="DUF4116"/>
    <property type="match status" value="1"/>
</dbReference>
<protein>
    <recommendedName>
        <fullName evidence="1">DUF4116 domain-containing protein</fullName>
    </recommendedName>
</protein>
<reference evidence="2" key="1">
    <citation type="journal article" date="2019" name="MBio">
        <title>Virus Genomes from Deep Sea Sediments Expand the Ocean Megavirome and Support Independent Origins of Viral Gigantism.</title>
        <authorList>
            <person name="Backstrom D."/>
            <person name="Yutin N."/>
            <person name="Jorgensen S.L."/>
            <person name="Dharamshi J."/>
            <person name="Homa F."/>
            <person name="Zaremba-Niedwiedzka K."/>
            <person name="Spang A."/>
            <person name="Wolf Y.I."/>
            <person name="Koonin E.V."/>
            <person name="Ettema T.J."/>
        </authorList>
    </citation>
    <scope>NUCLEOTIDE SEQUENCE</scope>
</reference>
<organism evidence="2">
    <name type="scientific">Marseillevirus LCMAC201</name>
    <dbReference type="NCBI Taxonomy" id="2506605"/>
    <lineage>
        <taxon>Viruses</taxon>
        <taxon>Varidnaviria</taxon>
        <taxon>Bamfordvirae</taxon>
        <taxon>Nucleocytoviricota</taxon>
        <taxon>Megaviricetes</taxon>
        <taxon>Pimascovirales</taxon>
        <taxon>Pimascovirales incertae sedis</taxon>
        <taxon>Marseilleviridae</taxon>
    </lineage>
</organism>
<proteinExistence type="predicted"/>
<name>A0A481YWJ2_9VIRU</name>
<evidence type="ECO:0000313" key="2">
    <source>
        <dbReference type="EMBL" id="QBK87155.1"/>
    </source>
</evidence>
<sequence length="91" mass="10086">MVGVRVCKRAHRGDMSGSDPNVCGWALQFVKEQTSEICIAAVQYDGRALEYVEEQTTEICMAAVKKNGWALQLVKEQTSEICIAAVQKHVE</sequence>
<dbReference type="InterPro" id="IPR025197">
    <property type="entry name" value="DUF4116"/>
</dbReference>
<accession>A0A481YWJ2</accession>
<gene>
    <name evidence="2" type="ORF">LCMAC201_00570</name>
</gene>
<dbReference type="EMBL" id="MK500344">
    <property type="protein sequence ID" value="QBK87155.1"/>
    <property type="molecule type" value="Genomic_DNA"/>
</dbReference>
<feature type="domain" description="DUF4116" evidence="1">
    <location>
        <begin position="36"/>
        <end position="75"/>
    </location>
</feature>
<evidence type="ECO:0000259" key="1">
    <source>
        <dbReference type="Pfam" id="PF13475"/>
    </source>
</evidence>